<dbReference type="AlphaFoldDB" id="A0A1R2BBD4"/>
<dbReference type="OrthoDB" id="298209at2759"/>
<keyword evidence="1" id="KW-0175">Coiled coil</keyword>
<keyword evidence="3" id="KW-1185">Reference proteome</keyword>
<organism evidence="2 3">
    <name type="scientific">Stentor coeruleus</name>
    <dbReference type="NCBI Taxonomy" id="5963"/>
    <lineage>
        <taxon>Eukaryota</taxon>
        <taxon>Sar</taxon>
        <taxon>Alveolata</taxon>
        <taxon>Ciliophora</taxon>
        <taxon>Postciliodesmatophora</taxon>
        <taxon>Heterotrichea</taxon>
        <taxon>Heterotrichida</taxon>
        <taxon>Stentoridae</taxon>
        <taxon>Stentor</taxon>
    </lineage>
</organism>
<reference evidence="2 3" key="1">
    <citation type="submission" date="2016-11" db="EMBL/GenBank/DDBJ databases">
        <title>The macronuclear genome of Stentor coeruleus: a giant cell with tiny introns.</title>
        <authorList>
            <person name="Slabodnick M."/>
            <person name="Ruby J.G."/>
            <person name="Reiff S.B."/>
            <person name="Swart E.C."/>
            <person name="Gosai S."/>
            <person name="Prabakaran S."/>
            <person name="Witkowska E."/>
            <person name="Larue G.E."/>
            <person name="Fisher S."/>
            <person name="Freeman R.M."/>
            <person name="Gunawardena J."/>
            <person name="Chu W."/>
            <person name="Stover N.A."/>
            <person name="Gregory B.D."/>
            <person name="Nowacki M."/>
            <person name="Derisi J."/>
            <person name="Roy S.W."/>
            <person name="Marshall W.F."/>
            <person name="Sood P."/>
        </authorList>
    </citation>
    <scope>NUCLEOTIDE SEQUENCE [LARGE SCALE GENOMIC DNA]</scope>
    <source>
        <strain evidence="2">WM001</strain>
    </source>
</reference>
<proteinExistence type="predicted"/>
<name>A0A1R2BBD4_9CILI</name>
<evidence type="ECO:0000313" key="2">
    <source>
        <dbReference type="EMBL" id="OMJ74113.1"/>
    </source>
</evidence>
<comment type="caution">
    <text evidence="2">The sequence shown here is derived from an EMBL/GenBank/DDBJ whole genome shotgun (WGS) entry which is preliminary data.</text>
</comment>
<evidence type="ECO:0000313" key="3">
    <source>
        <dbReference type="Proteomes" id="UP000187209"/>
    </source>
</evidence>
<feature type="coiled-coil region" evidence="1">
    <location>
        <begin position="194"/>
        <end position="221"/>
    </location>
</feature>
<dbReference type="Proteomes" id="UP000187209">
    <property type="component" value="Unassembled WGS sequence"/>
</dbReference>
<protein>
    <submittedName>
        <fullName evidence="2">Uncharacterized protein</fullName>
    </submittedName>
</protein>
<accession>A0A1R2BBD4</accession>
<dbReference type="EMBL" id="MPUH01000773">
    <property type="protein sequence ID" value="OMJ74113.1"/>
    <property type="molecule type" value="Genomic_DNA"/>
</dbReference>
<gene>
    <name evidence="2" type="ORF">SteCoe_27033</name>
</gene>
<sequence length="369" mass="42750">MFSNASLKKIRELFPLKGNDGQPSLVKVTSQSNSQGHYFQDQKSIKKELQQKIIPLNEEQIMCVNCMNCQELIHIENIEEHSKYCTTVPESVEKLESKDILVQVLFKLRKLEKCLVDISKNPDLRPGEMNYISIFLRLCQKAINGKGIEDIDSVVKNLSSLFITYKGSLGIRVYADRLFALVQEQKLGYQEVEINTKRQELEKYKEQISKLTKRKDSTINHSLNNAVYSKSINSDRKIEDINSEIGSMYSGSSELTTLSMLDDESRHNSEESFLNSSNGLQERFLALCLTIKMQNSGTKNIKKLSIQKLYKESQRCNISPNDWPDFIEKQMENPMKWIEDSRSRRRFQPRSSDFRPQYFEAIVEEDSCH</sequence>
<evidence type="ECO:0000256" key="1">
    <source>
        <dbReference type="SAM" id="Coils"/>
    </source>
</evidence>